<reference evidence="3" key="2">
    <citation type="submission" date="2016-03" db="EMBL/GenBank/DDBJ databases">
        <title>Full-length assembly of Arabidopsis thaliana Ler reveals the complement of translocations and inversions.</title>
        <authorList>
            <person name="Zapata L."/>
            <person name="Schneeberger K."/>
            <person name="Ossowski S."/>
        </authorList>
    </citation>
    <scope>NUCLEOTIDE SEQUENCE [LARGE SCALE GENOMIC DNA]</scope>
    <source>
        <tissue evidence="3">Leaf</tissue>
    </source>
</reference>
<evidence type="ECO:0000313" key="3">
    <source>
        <dbReference type="EMBL" id="OAP08954.1"/>
    </source>
</evidence>
<sequence length="82" mass="9531">MGSSLCCSRDPDSTRRSTMGSTSDRRWQTGDDKYLSDTSTFSVKEQEHQLKAARREEQRLGREAEKVNSWVKHESARFDHRP</sequence>
<accession>A0A178VT36</accession>
<reference evidence="4" key="1">
    <citation type="journal article" date="2016" name="Proc. Natl. Acad. Sci. U.S.A.">
        <title>Chromosome-level assembly of Arabidopsis thaliana Ler reveals the extent of translocation and inversion polymorphisms.</title>
        <authorList>
            <person name="Zapata L."/>
            <person name="Ding J."/>
            <person name="Willing E.M."/>
            <person name="Hartwig B."/>
            <person name="Bezdan D."/>
            <person name="Jiao W.B."/>
            <person name="Patel V."/>
            <person name="Velikkakam James G."/>
            <person name="Koornneef M."/>
            <person name="Ossowski S."/>
            <person name="Schneeberger K."/>
        </authorList>
    </citation>
    <scope>NUCLEOTIDE SEQUENCE [LARGE SCALE GENOMIC DNA]</scope>
    <source>
        <strain evidence="4">cv. Landsberg erecta</strain>
    </source>
</reference>
<dbReference type="OrthoDB" id="1936256at2759"/>
<protein>
    <submittedName>
        <fullName evidence="3">Uncharacterized protein</fullName>
    </submittedName>
</protein>
<evidence type="ECO:0000256" key="1">
    <source>
        <dbReference type="SAM" id="MobiDB-lite"/>
    </source>
</evidence>
<dbReference type="EMBL" id="CACSHJ010000088">
    <property type="protein sequence ID" value="CAA0376137.1"/>
    <property type="molecule type" value="Genomic_DNA"/>
</dbReference>
<feature type="compositionally biased region" description="Basic and acidic residues" evidence="1">
    <location>
        <begin position="23"/>
        <end position="35"/>
    </location>
</feature>
<proteinExistence type="predicted"/>
<dbReference type="Proteomes" id="UP000078284">
    <property type="component" value="Chromosome 2"/>
</dbReference>
<reference evidence="2 5" key="3">
    <citation type="submission" date="2019-12" db="EMBL/GenBank/DDBJ databases">
        <authorList>
            <person name="Jiao W.-B."/>
            <person name="Schneeberger K."/>
        </authorList>
    </citation>
    <scope>NUCLEOTIDE SEQUENCE [LARGE SCALE GENOMIC DNA]</scope>
    <source>
        <strain evidence="5">cv. C24</strain>
    </source>
</reference>
<dbReference type="EMBL" id="LUHQ01000002">
    <property type="protein sequence ID" value="OAP08954.1"/>
    <property type="molecule type" value="Genomic_DNA"/>
</dbReference>
<dbReference type="AlphaFoldDB" id="A0A178VT36"/>
<gene>
    <name evidence="3" type="ordered locus">AXX17_At2g38560</name>
    <name evidence="2" type="ORF">C24_LOCUS10466</name>
</gene>
<evidence type="ECO:0000313" key="5">
    <source>
        <dbReference type="Proteomes" id="UP000434276"/>
    </source>
</evidence>
<dbReference type="Proteomes" id="UP000434276">
    <property type="component" value="Unassembled WGS sequence"/>
</dbReference>
<name>A0A178VT36_ARATH</name>
<evidence type="ECO:0000313" key="2">
    <source>
        <dbReference type="EMBL" id="CAA0376137.1"/>
    </source>
</evidence>
<feature type="region of interest" description="Disordered" evidence="1">
    <location>
        <begin position="1"/>
        <end position="82"/>
    </location>
</feature>
<organism evidence="3 4">
    <name type="scientific">Arabidopsis thaliana</name>
    <name type="common">Mouse-ear cress</name>
    <dbReference type="NCBI Taxonomy" id="3702"/>
    <lineage>
        <taxon>Eukaryota</taxon>
        <taxon>Viridiplantae</taxon>
        <taxon>Streptophyta</taxon>
        <taxon>Embryophyta</taxon>
        <taxon>Tracheophyta</taxon>
        <taxon>Spermatophyta</taxon>
        <taxon>Magnoliopsida</taxon>
        <taxon>eudicotyledons</taxon>
        <taxon>Gunneridae</taxon>
        <taxon>Pentapetalae</taxon>
        <taxon>rosids</taxon>
        <taxon>malvids</taxon>
        <taxon>Brassicales</taxon>
        <taxon>Brassicaceae</taxon>
        <taxon>Camelineae</taxon>
        <taxon>Arabidopsis</taxon>
    </lineage>
</organism>
<dbReference type="PANTHER" id="PTHR35692">
    <property type="entry name" value="F26F24.11"/>
    <property type="match status" value="1"/>
</dbReference>
<feature type="compositionally biased region" description="Basic and acidic residues" evidence="1">
    <location>
        <begin position="44"/>
        <end position="82"/>
    </location>
</feature>
<evidence type="ECO:0000313" key="4">
    <source>
        <dbReference type="Proteomes" id="UP000078284"/>
    </source>
</evidence>
<dbReference type="PANTHER" id="PTHR35692:SF5">
    <property type="entry name" value="REMORIN C-TERMINAL DOMAIN-CONTAINING PROTEIN"/>
    <property type="match status" value="1"/>
</dbReference>
<accession>A0A5S9X650</accession>